<gene>
    <name evidence="2" type="ORF">MSZNOR_2313</name>
</gene>
<proteinExistence type="predicted"/>
<evidence type="ECO:0000313" key="2">
    <source>
        <dbReference type="EMBL" id="CAI8840173.1"/>
    </source>
</evidence>
<keyword evidence="1" id="KW-1133">Transmembrane helix</keyword>
<name>A0ABN8X5W6_9GAMM</name>
<feature type="transmembrane region" description="Helical" evidence="1">
    <location>
        <begin position="46"/>
        <end position="66"/>
    </location>
</feature>
<keyword evidence="3" id="KW-1185">Reference proteome</keyword>
<dbReference type="Proteomes" id="UP001162030">
    <property type="component" value="Chromosome"/>
</dbReference>
<keyword evidence="1" id="KW-0472">Membrane</keyword>
<dbReference type="EMBL" id="OX458333">
    <property type="protein sequence ID" value="CAI8840173.1"/>
    <property type="molecule type" value="Genomic_DNA"/>
</dbReference>
<evidence type="ECO:0000313" key="3">
    <source>
        <dbReference type="Proteomes" id="UP001162030"/>
    </source>
</evidence>
<sequence>MLFYTRYGHSRQLCSLQPLAIKGQLYSRIKVNNMNVEQIEKKKDYFWVYVGLATVALVGVIAMVKLSENEKYDPIRQQMAEEAAQMNIRVLN</sequence>
<keyword evidence="1" id="KW-0812">Transmembrane</keyword>
<organism evidence="2 3">
    <name type="scientific">Methylocaldum szegediense</name>
    <dbReference type="NCBI Taxonomy" id="73780"/>
    <lineage>
        <taxon>Bacteria</taxon>
        <taxon>Pseudomonadati</taxon>
        <taxon>Pseudomonadota</taxon>
        <taxon>Gammaproteobacteria</taxon>
        <taxon>Methylococcales</taxon>
        <taxon>Methylococcaceae</taxon>
        <taxon>Methylocaldum</taxon>
    </lineage>
</organism>
<evidence type="ECO:0000256" key="1">
    <source>
        <dbReference type="SAM" id="Phobius"/>
    </source>
</evidence>
<reference evidence="2 3" key="1">
    <citation type="submission" date="2023-03" db="EMBL/GenBank/DDBJ databases">
        <authorList>
            <person name="Pearce D."/>
        </authorList>
    </citation>
    <scope>NUCLEOTIDE SEQUENCE [LARGE SCALE GENOMIC DNA]</scope>
    <source>
        <strain evidence="2">Msz</strain>
    </source>
</reference>
<protein>
    <submittedName>
        <fullName evidence="2">Uncharacterized protein</fullName>
    </submittedName>
</protein>
<accession>A0ABN8X5W6</accession>